<accession>A0A2H0VGR8</accession>
<dbReference type="Proteomes" id="UP000231466">
    <property type="component" value="Unassembled WGS sequence"/>
</dbReference>
<reference evidence="2" key="1">
    <citation type="submission" date="2017-09" db="EMBL/GenBank/DDBJ databases">
        <title>Depth-based differentiation of microbial function through sediment-hosted aquifers and enrichment of novel symbionts in the deep terrestrial subsurface.</title>
        <authorList>
            <person name="Probst A.J."/>
            <person name="Ladd B."/>
            <person name="Jarett J.K."/>
            <person name="Geller-Mcgrath D.E."/>
            <person name="Sieber C.M.K."/>
            <person name="Emerson J.B."/>
            <person name="Anantharaman K."/>
            <person name="Thomas B.C."/>
            <person name="Malmstrom R."/>
            <person name="Stieglmeier M."/>
            <person name="Klingl A."/>
            <person name="Woyke T."/>
            <person name="Ryan C.M."/>
            <person name="Banfield J.F."/>
        </authorList>
    </citation>
    <scope>NUCLEOTIDE SEQUENCE [LARGE SCALE GENOMIC DNA]</scope>
</reference>
<proteinExistence type="predicted"/>
<evidence type="ECO:0000313" key="1">
    <source>
        <dbReference type="EMBL" id="PIR98278.1"/>
    </source>
</evidence>
<comment type="caution">
    <text evidence="1">The sequence shown here is derived from an EMBL/GenBank/DDBJ whole genome shotgun (WGS) entry which is preliminary data.</text>
</comment>
<name>A0A2H0VGR8_9BACT</name>
<protein>
    <submittedName>
        <fullName evidence="1">Uncharacterized protein</fullName>
    </submittedName>
</protein>
<dbReference type="EMBL" id="PFAH01000001">
    <property type="protein sequence ID" value="PIR98278.1"/>
    <property type="molecule type" value="Genomic_DNA"/>
</dbReference>
<sequence length="67" mass="7200">MDKPPVLYLATERIAELQRLISAVRDRFPNVIVEGSMGFGGTQLFIPGSSGGRLVCGEQAILVVVRA</sequence>
<evidence type="ECO:0000313" key="2">
    <source>
        <dbReference type="Proteomes" id="UP000231466"/>
    </source>
</evidence>
<dbReference type="AlphaFoldDB" id="A0A2H0VGR8"/>
<organism evidence="1 2">
    <name type="scientific">Candidatus Colwellbacteria bacterium CG10_big_fil_rev_8_21_14_0_10_42_22</name>
    <dbReference type="NCBI Taxonomy" id="1974540"/>
    <lineage>
        <taxon>Bacteria</taxon>
        <taxon>Candidatus Colwelliibacteriota</taxon>
    </lineage>
</organism>
<gene>
    <name evidence="1" type="ORF">COT89_00085</name>
</gene>